<evidence type="ECO:0000256" key="5">
    <source>
        <dbReference type="ARBA" id="ARBA00022676"/>
    </source>
</evidence>
<dbReference type="PANTHER" id="PTHR45825">
    <property type="entry name" value="GRANULE-BOUND STARCH SYNTHASE 1, CHLOROPLASTIC/AMYLOPLASTIC"/>
    <property type="match status" value="1"/>
</dbReference>
<dbReference type="RefSeq" id="WP_142660031.1">
    <property type="nucleotide sequence ID" value="NZ_CABFVA020000065.1"/>
</dbReference>
<name>A0A5E6MDN8_9BACT</name>
<dbReference type="SUPFAM" id="SSF53756">
    <property type="entry name" value="UDP-Glycosyltransferase/glycogen phosphorylase"/>
    <property type="match status" value="1"/>
</dbReference>
<dbReference type="NCBIfam" id="NF001899">
    <property type="entry name" value="PRK00654.1-2"/>
    <property type="match status" value="1"/>
</dbReference>
<dbReference type="EMBL" id="CABFVA020000065">
    <property type="protein sequence ID" value="VVM06391.1"/>
    <property type="molecule type" value="Genomic_DNA"/>
</dbReference>
<dbReference type="Pfam" id="PF08323">
    <property type="entry name" value="Glyco_transf_5"/>
    <property type="match status" value="1"/>
</dbReference>
<evidence type="ECO:0000256" key="6">
    <source>
        <dbReference type="ARBA" id="ARBA00022679"/>
    </source>
</evidence>
<reference evidence="11 12" key="1">
    <citation type="submission" date="2019-09" db="EMBL/GenBank/DDBJ databases">
        <authorList>
            <person name="Cremers G."/>
        </authorList>
    </citation>
    <scope>NUCLEOTIDE SEQUENCE [LARGE SCALE GENOMIC DNA]</scope>
    <source>
        <strain evidence="11">4A</strain>
    </source>
</reference>
<evidence type="ECO:0000256" key="3">
    <source>
        <dbReference type="ARBA" id="ARBA00004964"/>
    </source>
</evidence>
<dbReference type="NCBIfam" id="TIGR02095">
    <property type="entry name" value="glgA"/>
    <property type="match status" value="1"/>
</dbReference>
<dbReference type="AlphaFoldDB" id="A0A5E6MDN8"/>
<dbReference type="CDD" id="cd03791">
    <property type="entry name" value="GT5_Glycogen_synthase_DULL1-like"/>
    <property type="match status" value="1"/>
</dbReference>
<evidence type="ECO:0000256" key="4">
    <source>
        <dbReference type="ARBA" id="ARBA00010281"/>
    </source>
</evidence>
<keyword evidence="12" id="KW-1185">Reference proteome</keyword>
<evidence type="ECO:0000313" key="11">
    <source>
        <dbReference type="EMBL" id="VVM06391.1"/>
    </source>
</evidence>
<feature type="domain" description="Glycosyl transferase family 1" evidence="9">
    <location>
        <begin position="288"/>
        <end position="450"/>
    </location>
</feature>
<comment type="pathway">
    <text evidence="3 8">Glycan biosynthesis; glycogen biosynthesis.</text>
</comment>
<keyword evidence="7 8" id="KW-0320">Glycogen biosynthesis</keyword>
<dbReference type="PANTHER" id="PTHR45825:SF11">
    <property type="entry name" value="ALPHA AMYLASE DOMAIN-CONTAINING PROTEIN"/>
    <property type="match status" value="1"/>
</dbReference>
<dbReference type="Proteomes" id="UP000334923">
    <property type="component" value="Unassembled WGS sequence"/>
</dbReference>
<dbReference type="InterPro" id="IPR001296">
    <property type="entry name" value="Glyco_trans_1"/>
</dbReference>
<dbReference type="Pfam" id="PF00534">
    <property type="entry name" value="Glycos_transf_1"/>
    <property type="match status" value="1"/>
</dbReference>
<dbReference type="GO" id="GO:0009011">
    <property type="term" value="F:alpha-1,4-glucan glucosyltransferase (ADP-glucose donor) activity"/>
    <property type="evidence" value="ECO:0007669"/>
    <property type="project" value="UniProtKB-UniRule"/>
</dbReference>
<dbReference type="OrthoDB" id="9808590at2"/>
<comment type="similarity">
    <text evidence="4 8">Belongs to the glycosyltransferase 1 family. Bacterial/plant glycogen synthase subfamily.</text>
</comment>
<sequence length="477" mass="53181">MNLLFAATELSPYAKTGGLADVLAALPVALRRRGHSVACVLPLFRSIRETIPELRPTDLVLHAPLGPGLQSARIWEGRTDREIRLFLVEKDEFFDRTYLYGPPGKDYTDNASRFFFFSKIIPLLAPHVRPTPEILHLHDWHTGLAPAFVRAGRLPFRTLFTIHNLAYQGNFWGLDFPLTNLPSDYFSPAGIEFHQHINCLKAAIVFSDRLTTVSPRYAREIQTPEFGCGLAEVLRERRYKLSGILNGADYSRWDPRSDPALPAPYSEHNTGAKQLSKDLVAKQVGWEPSGAPLFCVISRLTAQKGIPLLIEIIDEIRKEEGRLVVLGEGDPYLQESLLGLAREFPKSIAVQIGFDEAFARLLLAGADFLLMPSLFEPCGLTQLYALRYGTLPIARETGGLADTVASWDPATGQGTGFLFQAPVVSAFAEAVQRAKAVYRDPPSLQAMRQEAMRQEFSWDRSAAAYEEIYQRLLGRPG</sequence>
<evidence type="ECO:0000256" key="2">
    <source>
        <dbReference type="ARBA" id="ARBA00002764"/>
    </source>
</evidence>
<organism evidence="11 12">
    <name type="scientific">Methylacidimicrobium tartarophylax</name>
    <dbReference type="NCBI Taxonomy" id="1041768"/>
    <lineage>
        <taxon>Bacteria</taxon>
        <taxon>Pseudomonadati</taxon>
        <taxon>Verrucomicrobiota</taxon>
        <taxon>Methylacidimicrobium</taxon>
    </lineage>
</organism>
<evidence type="ECO:0000259" key="10">
    <source>
        <dbReference type="Pfam" id="PF08323"/>
    </source>
</evidence>
<dbReference type="InterPro" id="IPR011835">
    <property type="entry name" value="GS/SS"/>
</dbReference>
<accession>A0A5E6MDN8</accession>
<dbReference type="HAMAP" id="MF_00484">
    <property type="entry name" value="Glycogen_synth"/>
    <property type="match status" value="1"/>
</dbReference>
<proteinExistence type="inferred from homology"/>
<protein>
    <recommendedName>
        <fullName evidence="8">Glycogen synthase</fullName>
        <ecNumber evidence="8">2.4.1.21</ecNumber>
    </recommendedName>
    <alternativeName>
        <fullName evidence="8">Starch [bacterial glycogen] synthase</fullName>
    </alternativeName>
</protein>
<feature type="domain" description="Starch synthase catalytic" evidence="10">
    <location>
        <begin position="3"/>
        <end position="236"/>
    </location>
</feature>
<comment type="catalytic activity">
    <reaction evidence="1 8">
        <text>[(1-&gt;4)-alpha-D-glucosyl](n) + ADP-alpha-D-glucose = [(1-&gt;4)-alpha-D-glucosyl](n+1) + ADP + H(+)</text>
        <dbReference type="Rhea" id="RHEA:18189"/>
        <dbReference type="Rhea" id="RHEA-COMP:9584"/>
        <dbReference type="Rhea" id="RHEA-COMP:9587"/>
        <dbReference type="ChEBI" id="CHEBI:15378"/>
        <dbReference type="ChEBI" id="CHEBI:15444"/>
        <dbReference type="ChEBI" id="CHEBI:57498"/>
        <dbReference type="ChEBI" id="CHEBI:456216"/>
        <dbReference type="EC" id="2.4.1.21"/>
    </reaction>
</comment>
<evidence type="ECO:0000256" key="1">
    <source>
        <dbReference type="ARBA" id="ARBA00001478"/>
    </source>
</evidence>
<dbReference type="EC" id="2.4.1.21" evidence="8"/>
<dbReference type="UniPathway" id="UPA00164"/>
<keyword evidence="6 8" id="KW-0808">Transferase</keyword>
<dbReference type="GO" id="GO:0004373">
    <property type="term" value="F:alpha-1,4-glucan glucosyltransferase (UDP-glucose donor) activity"/>
    <property type="evidence" value="ECO:0007669"/>
    <property type="project" value="InterPro"/>
</dbReference>
<dbReference type="InterPro" id="IPR013534">
    <property type="entry name" value="Starch_synth_cat_dom"/>
</dbReference>
<feature type="binding site" evidence="8">
    <location>
        <position position="15"/>
    </location>
    <ligand>
        <name>ADP-alpha-D-glucose</name>
        <dbReference type="ChEBI" id="CHEBI:57498"/>
    </ligand>
</feature>
<comment type="function">
    <text evidence="2 8">Synthesizes alpha-1,4-glucan chains using ADP-glucose.</text>
</comment>
<dbReference type="GO" id="GO:0005978">
    <property type="term" value="P:glycogen biosynthetic process"/>
    <property type="evidence" value="ECO:0007669"/>
    <property type="project" value="UniProtKB-UniRule"/>
</dbReference>
<evidence type="ECO:0000313" key="12">
    <source>
        <dbReference type="Proteomes" id="UP000334923"/>
    </source>
</evidence>
<gene>
    <name evidence="8 11" type="primary">glgA</name>
    <name evidence="11" type="ORF">MAMT_01180</name>
</gene>
<keyword evidence="5 8" id="KW-0328">Glycosyltransferase</keyword>
<evidence type="ECO:0000259" key="9">
    <source>
        <dbReference type="Pfam" id="PF00534"/>
    </source>
</evidence>
<dbReference type="Gene3D" id="3.40.50.2000">
    <property type="entry name" value="Glycogen Phosphorylase B"/>
    <property type="match status" value="2"/>
</dbReference>
<evidence type="ECO:0000256" key="8">
    <source>
        <dbReference type="HAMAP-Rule" id="MF_00484"/>
    </source>
</evidence>
<evidence type="ECO:0000256" key="7">
    <source>
        <dbReference type="ARBA" id="ARBA00023056"/>
    </source>
</evidence>